<comment type="caution">
    <text evidence="3">The sequence shown here is derived from an EMBL/GenBank/DDBJ whole genome shotgun (WGS) entry which is preliminary data.</text>
</comment>
<dbReference type="GO" id="GO:0003677">
    <property type="term" value="F:DNA binding"/>
    <property type="evidence" value="ECO:0007669"/>
    <property type="project" value="UniProtKB-KW"/>
</dbReference>
<gene>
    <name evidence="3" type="ORF">COA96_13930</name>
</gene>
<dbReference type="EMBL" id="NVVJ01000056">
    <property type="protein sequence ID" value="PCJ22583.1"/>
    <property type="molecule type" value="Genomic_DNA"/>
</dbReference>
<feature type="domain" description="HTH tetR-type" evidence="2">
    <location>
        <begin position="38"/>
        <end position="75"/>
    </location>
</feature>
<dbReference type="Gene3D" id="1.10.357.10">
    <property type="entry name" value="Tetracycline Repressor, domain 2"/>
    <property type="match status" value="1"/>
</dbReference>
<dbReference type="InterPro" id="IPR001647">
    <property type="entry name" value="HTH_TetR"/>
</dbReference>
<evidence type="ECO:0000259" key="2">
    <source>
        <dbReference type="Pfam" id="PF00440"/>
    </source>
</evidence>
<dbReference type="SUPFAM" id="SSF46689">
    <property type="entry name" value="Homeodomain-like"/>
    <property type="match status" value="1"/>
</dbReference>
<keyword evidence="1" id="KW-0238">DNA-binding</keyword>
<dbReference type="InterPro" id="IPR009057">
    <property type="entry name" value="Homeodomain-like_sf"/>
</dbReference>
<evidence type="ECO:0000313" key="4">
    <source>
        <dbReference type="Proteomes" id="UP000218327"/>
    </source>
</evidence>
<dbReference type="Pfam" id="PF00440">
    <property type="entry name" value="TetR_N"/>
    <property type="match status" value="1"/>
</dbReference>
<accession>A0A2A5ATE9</accession>
<proteinExistence type="predicted"/>
<name>A0A2A5ATE9_9GAMM</name>
<sequence length="217" mass="25398">MNNKVIPLPGPALESHLHEKTDPALAQEMVKVFALRASEVGIRSISMAELAKTLRISTKTLYKTFLNKGELVHEMVVRWEKRIHKPIESYGMTLEETLLYWVKVWVENDARFSTAFWTDLKSDYPLLYKVYVDSLYNRMSVMKQRLTPFLKDNINHDFAWSSYFILMAASSQPKTFEKIGMTREQCVYEAFNFWMNGAVDMERLREVQEEQANKLVV</sequence>
<evidence type="ECO:0000313" key="3">
    <source>
        <dbReference type="EMBL" id="PCJ22583.1"/>
    </source>
</evidence>
<organism evidence="3 4">
    <name type="scientific">SAR86 cluster bacterium</name>
    <dbReference type="NCBI Taxonomy" id="2030880"/>
    <lineage>
        <taxon>Bacteria</taxon>
        <taxon>Pseudomonadati</taxon>
        <taxon>Pseudomonadota</taxon>
        <taxon>Gammaproteobacteria</taxon>
        <taxon>SAR86 cluster</taxon>
    </lineage>
</organism>
<dbReference type="Proteomes" id="UP000218327">
    <property type="component" value="Unassembled WGS sequence"/>
</dbReference>
<dbReference type="AlphaFoldDB" id="A0A2A5ATE9"/>
<evidence type="ECO:0000256" key="1">
    <source>
        <dbReference type="ARBA" id="ARBA00023125"/>
    </source>
</evidence>
<reference evidence="4" key="1">
    <citation type="submission" date="2017-08" db="EMBL/GenBank/DDBJ databases">
        <title>A dynamic microbial community with high functional redundancy inhabits the cold, oxic subseafloor aquifer.</title>
        <authorList>
            <person name="Tully B.J."/>
            <person name="Wheat C.G."/>
            <person name="Glazer B.T."/>
            <person name="Huber J.A."/>
        </authorList>
    </citation>
    <scope>NUCLEOTIDE SEQUENCE [LARGE SCALE GENOMIC DNA]</scope>
</reference>
<protein>
    <recommendedName>
        <fullName evidence="2">HTH tetR-type domain-containing protein</fullName>
    </recommendedName>
</protein>